<evidence type="ECO:0000313" key="10">
    <source>
        <dbReference type="Proteomes" id="UP000271683"/>
    </source>
</evidence>
<dbReference type="Pfam" id="PF00069">
    <property type="entry name" value="Pkinase"/>
    <property type="match status" value="1"/>
</dbReference>
<dbReference type="PANTHER" id="PTHR43289:SF6">
    <property type="entry name" value="SERINE_THREONINE-PROTEIN KINASE NEKL-3"/>
    <property type="match status" value="1"/>
</dbReference>
<keyword evidence="3" id="KW-0808">Transferase</keyword>
<evidence type="ECO:0000256" key="7">
    <source>
        <dbReference type="PROSITE-ProRule" id="PRU10141"/>
    </source>
</evidence>
<dbReference type="InterPro" id="IPR000719">
    <property type="entry name" value="Prot_kinase_dom"/>
</dbReference>
<proteinExistence type="predicted"/>
<dbReference type="GO" id="GO:0005975">
    <property type="term" value="P:carbohydrate metabolic process"/>
    <property type="evidence" value="ECO:0007669"/>
    <property type="project" value="UniProtKB-ARBA"/>
</dbReference>
<dbReference type="SUPFAM" id="SSF56112">
    <property type="entry name" value="Protein kinase-like (PK-like)"/>
    <property type="match status" value="1"/>
</dbReference>
<dbReference type="PANTHER" id="PTHR43289">
    <property type="entry name" value="MITOGEN-ACTIVATED PROTEIN KINASE KINASE KINASE 20-RELATED"/>
    <property type="match status" value="1"/>
</dbReference>
<keyword evidence="2 9" id="KW-0723">Serine/threonine-protein kinase</keyword>
<name>A0A3N1GV68_9ACTN</name>
<dbReference type="GO" id="GO:0004674">
    <property type="term" value="F:protein serine/threonine kinase activity"/>
    <property type="evidence" value="ECO:0007669"/>
    <property type="project" value="UniProtKB-KW"/>
</dbReference>
<evidence type="ECO:0000313" key="9">
    <source>
        <dbReference type="EMBL" id="ROP34104.1"/>
    </source>
</evidence>
<dbReference type="CDD" id="cd14014">
    <property type="entry name" value="STKc_PknB_like"/>
    <property type="match status" value="1"/>
</dbReference>
<dbReference type="Gene3D" id="2.60.40.10">
    <property type="entry name" value="Immunoglobulins"/>
    <property type="match status" value="1"/>
</dbReference>
<evidence type="ECO:0000256" key="4">
    <source>
        <dbReference type="ARBA" id="ARBA00022741"/>
    </source>
</evidence>
<evidence type="ECO:0000259" key="8">
    <source>
        <dbReference type="PROSITE" id="PS50011"/>
    </source>
</evidence>
<dbReference type="InterPro" id="IPR008271">
    <property type="entry name" value="Ser/Thr_kinase_AS"/>
</dbReference>
<dbReference type="Gene3D" id="1.10.510.10">
    <property type="entry name" value="Transferase(Phosphotransferase) domain 1"/>
    <property type="match status" value="1"/>
</dbReference>
<keyword evidence="6 7" id="KW-0067">ATP-binding</keyword>
<keyword evidence="4 7" id="KW-0547">Nucleotide-binding</keyword>
<evidence type="ECO:0000256" key="5">
    <source>
        <dbReference type="ARBA" id="ARBA00022777"/>
    </source>
</evidence>
<evidence type="ECO:0000256" key="1">
    <source>
        <dbReference type="ARBA" id="ARBA00012513"/>
    </source>
</evidence>
<dbReference type="InterPro" id="IPR011009">
    <property type="entry name" value="Kinase-like_dom_sf"/>
</dbReference>
<dbReference type="Gene3D" id="3.30.200.20">
    <property type="entry name" value="Phosphorylase Kinase, domain 1"/>
    <property type="match status" value="1"/>
</dbReference>
<dbReference type="InterPro" id="IPR017441">
    <property type="entry name" value="Protein_kinase_ATP_BS"/>
</dbReference>
<keyword evidence="5 9" id="KW-0418">Kinase</keyword>
<evidence type="ECO:0000256" key="6">
    <source>
        <dbReference type="ARBA" id="ARBA00022840"/>
    </source>
</evidence>
<dbReference type="SMART" id="SM00220">
    <property type="entry name" value="S_TKc"/>
    <property type="match status" value="1"/>
</dbReference>
<dbReference type="AlphaFoldDB" id="A0A3N1GV68"/>
<protein>
    <recommendedName>
        <fullName evidence="1">non-specific serine/threonine protein kinase</fullName>
        <ecNumber evidence="1">2.7.11.1</ecNumber>
    </recommendedName>
</protein>
<dbReference type="Proteomes" id="UP000271683">
    <property type="component" value="Unassembled WGS sequence"/>
</dbReference>
<evidence type="ECO:0000256" key="3">
    <source>
        <dbReference type="ARBA" id="ARBA00022679"/>
    </source>
</evidence>
<feature type="binding site" evidence="7">
    <location>
        <position position="48"/>
    </location>
    <ligand>
        <name>ATP</name>
        <dbReference type="ChEBI" id="CHEBI:30616"/>
    </ligand>
</feature>
<dbReference type="GO" id="GO:0005524">
    <property type="term" value="F:ATP binding"/>
    <property type="evidence" value="ECO:0007669"/>
    <property type="project" value="UniProtKB-UniRule"/>
</dbReference>
<evidence type="ECO:0000256" key="2">
    <source>
        <dbReference type="ARBA" id="ARBA00022527"/>
    </source>
</evidence>
<reference evidence="9 10" key="1">
    <citation type="submission" date="2018-11" db="EMBL/GenBank/DDBJ databases">
        <title>Sequencing the genomes of 1000 actinobacteria strains.</title>
        <authorList>
            <person name="Klenk H.-P."/>
        </authorList>
    </citation>
    <scope>NUCLEOTIDE SEQUENCE [LARGE SCALE GENOMIC DNA]</scope>
    <source>
        <strain evidence="9 10">DSM 43634</strain>
    </source>
</reference>
<dbReference type="PROSITE" id="PS00107">
    <property type="entry name" value="PROTEIN_KINASE_ATP"/>
    <property type="match status" value="1"/>
</dbReference>
<dbReference type="RefSeq" id="WP_170208304.1">
    <property type="nucleotide sequence ID" value="NZ_RJKL01000001.1"/>
</dbReference>
<dbReference type="PROSITE" id="PS50011">
    <property type="entry name" value="PROTEIN_KINASE_DOM"/>
    <property type="match status" value="1"/>
</dbReference>
<dbReference type="PROSITE" id="PS00108">
    <property type="entry name" value="PROTEIN_KINASE_ST"/>
    <property type="match status" value="1"/>
</dbReference>
<sequence length="578" mass="59249">MRRQETAAGTGLDIGVPGCRDAAEIGRGGFGVVYRVRQPAFSRTVAVKVLAADGLDADARRRFEREVQAMGRLSGHPHIVTVHQAGFTAAGNPYLLMAYEEGGSLAGRGPAPWPEAVAGGIAIAGALESAHRAGVLHRDVKPENILISRYGDPKLADFGLARPVRRTAPPPSTVTATVLHAAPEVLRGHPSTVASDVYSLASTLFWWLRGDTAFGAAPREPVGDLVARVVATPVPDLRPHGVPDAVCAVLERAMAKDPAARPASAARFAEELQEAQRATGHAVTPLLAGDEEGDGSGTASGGLVSAPVGAPRAGGMSATVVTGSARRAVPARAAGAAFVAAVTLVLAGGSGVVRNPAVAAPTVVDFGGQEISGSAAELPVAVRNDGGRPVLVRPMALDGPDFRIVADGCAAQPIVPGAGCEVRIAFAPTGTGPRRGTLRLPGRTVAVTGSGLLSYAADDDPPPGPCYADAYQVGQSAYGYVGGQKAISVKQYWSPGCRRVMAYAWVWKQYRDNAGPRGTWSVRLGIAGRGDGERASGQPLELWTDPVAATTGCTRATATMTGTGLAEPLAVTTAAHCP</sequence>
<dbReference type="EMBL" id="RJKL01000001">
    <property type="protein sequence ID" value="ROP34104.1"/>
    <property type="molecule type" value="Genomic_DNA"/>
</dbReference>
<feature type="domain" description="Protein kinase" evidence="8">
    <location>
        <begin position="19"/>
        <end position="284"/>
    </location>
</feature>
<dbReference type="InterPro" id="IPR013783">
    <property type="entry name" value="Ig-like_fold"/>
</dbReference>
<dbReference type="EC" id="2.7.11.1" evidence="1"/>
<organism evidence="9 10">
    <name type="scientific">Couchioplanes caeruleus</name>
    <dbReference type="NCBI Taxonomy" id="56438"/>
    <lineage>
        <taxon>Bacteria</taxon>
        <taxon>Bacillati</taxon>
        <taxon>Actinomycetota</taxon>
        <taxon>Actinomycetes</taxon>
        <taxon>Micromonosporales</taxon>
        <taxon>Micromonosporaceae</taxon>
        <taxon>Couchioplanes</taxon>
    </lineage>
</organism>
<accession>A0A3N1GV68</accession>
<comment type="caution">
    <text evidence="9">The sequence shown here is derived from an EMBL/GenBank/DDBJ whole genome shotgun (WGS) entry which is preliminary data.</text>
</comment>
<gene>
    <name evidence="9" type="ORF">EDD30_7175</name>
</gene>